<proteinExistence type="predicted"/>
<feature type="compositionally biased region" description="Acidic residues" evidence="1">
    <location>
        <begin position="1378"/>
        <end position="1392"/>
    </location>
</feature>
<feature type="compositionally biased region" description="Basic and acidic residues" evidence="1">
    <location>
        <begin position="215"/>
        <end position="226"/>
    </location>
</feature>
<evidence type="ECO:0000313" key="2">
    <source>
        <dbReference type="Ensembl" id="ENSPSTP00000024466.1"/>
    </source>
</evidence>
<feature type="compositionally biased region" description="Low complexity" evidence="1">
    <location>
        <begin position="1279"/>
        <end position="1292"/>
    </location>
</feature>
<name>A0A8C9LFF0_PAVCR</name>
<evidence type="ECO:0000256" key="1">
    <source>
        <dbReference type="SAM" id="MobiDB-lite"/>
    </source>
</evidence>
<feature type="region of interest" description="Disordered" evidence="1">
    <location>
        <begin position="414"/>
        <end position="434"/>
    </location>
</feature>
<feature type="region of interest" description="Disordered" evidence="1">
    <location>
        <begin position="1191"/>
        <end position="1235"/>
    </location>
</feature>
<feature type="region of interest" description="Disordered" evidence="1">
    <location>
        <begin position="211"/>
        <end position="231"/>
    </location>
</feature>
<evidence type="ECO:0000313" key="3">
    <source>
        <dbReference type="Proteomes" id="UP000694428"/>
    </source>
</evidence>
<evidence type="ECO:0008006" key="4">
    <source>
        <dbReference type="Google" id="ProtNLM"/>
    </source>
</evidence>
<feature type="compositionally biased region" description="Basic and acidic residues" evidence="1">
    <location>
        <begin position="1191"/>
        <end position="1201"/>
    </location>
</feature>
<organism evidence="2 3">
    <name type="scientific">Pavo cristatus</name>
    <name type="common">Indian peafowl</name>
    <name type="synonym">Blue peafowl</name>
    <dbReference type="NCBI Taxonomy" id="9049"/>
    <lineage>
        <taxon>Eukaryota</taxon>
        <taxon>Metazoa</taxon>
        <taxon>Chordata</taxon>
        <taxon>Craniata</taxon>
        <taxon>Vertebrata</taxon>
        <taxon>Euteleostomi</taxon>
        <taxon>Archelosauria</taxon>
        <taxon>Archosauria</taxon>
        <taxon>Dinosauria</taxon>
        <taxon>Saurischia</taxon>
        <taxon>Theropoda</taxon>
        <taxon>Coelurosauria</taxon>
        <taxon>Aves</taxon>
        <taxon>Neognathae</taxon>
        <taxon>Galloanserae</taxon>
        <taxon>Galliformes</taxon>
        <taxon>Phasianidae</taxon>
        <taxon>Phasianinae</taxon>
        <taxon>Pavo</taxon>
    </lineage>
</organism>
<feature type="region of interest" description="Disordered" evidence="1">
    <location>
        <begin position="917"/>
        <end position="1047"/>
    </location>
</feature>
<feature type="compositionally biased region" description="Pro residues" evidence="1">
    <location>
        <begin position="769"/>
        <end position="781"/>
    </location>
</feature>
<feature type="compositionally biased region" description="Pro residues" evidence="1">
    <location>
        <begin position="805"/>
        <end position="816"/>
    </location>
</feature>
<feature type="compositionally biased region" description="Polar residues" evidence="1">
    <location>
        <begin position="974"/>
        <end position="992"/>
    </location>
</feature>
<dbReference type="Proteomes" id="UP000694428">
    <property type="component" value="Unplaced"/>
</dbReference>
<dbReference type="PANTHER" id="PTHR23039">
    <property type="entry name" value="NANCE-HORAN SYNDROME PROTEIN"/>
    <property type="match status" value="1"/>
</dbReference>
<feature type="region of interest" description="Disordered" evidence="1">
    <location>
        <begin position="357"/>
        <end position="384"/>
    </location>
</feature>
<feature type="compositionally biased region" description="Polar residues" evidence="1">
    <location>
        <begin position="680"/>
        <end position="697"/>
    </location>
</feature>
<keyword evidence="3" id="KW-1185">Reference proteome</keyword>
<feature type="compositionally biased region" description="Polar residues" evidence="1">
    <location>
        <begin position="1312"/>
        <end position="1345"/>
    </location>
</feature>
<sequence length="1424" mass="152592">GFHVSNVLHEHRWFCKQKVPSNKEKGKRNAENSCAKSIVTDSSSESTAFKRLRTVGTGQSDFRGHSMYVPDHSSTLGRLDSYRSAMQRSETKDTSCQTEEVKVVPPSMRRIRAQKGQGIAAQMSQFSSSSGNMSVMSDSAAVIFASRQNSDIGFHSLPRAGARVSLQSLEQTQSISRQTEDIAGALPHQISKLQVDDDVVHLRNNAITGTLSRPKSQEVRSYDSEKSTSPACVVSPHATYSTSVIPNATLSSSSEVIAIHTAQSTGSLDNKISSSAVYPKPRDNPVANNAISGKEDHHSSSGNWSESSSTRHSQTSDTIPSNTVMMLSLGDSAVSLSTPGNVEAGSQSVNYSCRSNLALPNQSQDSDGRSESSYSGERTQGVVSSTEHWLYKSAENSETASCKVACTTPGCATPGSNLSSSSLERTSAKEDSTSLYSVDHDGYYSSMSMDSGLKSDMPCYSTNGFGNPRDSVINVFEAKEKKHQDDQPGQGEKSLARNISLKKAKKPPLPPSRTDSLRRVPKKKAQSNGQVLDETLIATLQHSLQLNLKCKNGSSPPQSPCSDYEDPWVLRSRSQSSVSASSSMMSTTAPNLYSICTVTPSQSETSSIKSEYADQWGYYSDYAAVADDQMKSPVTHSASTSSALSDYSISHFSDGSRASVPQVPAGLAKPKSTSPEKSHRVTSPSSGYSSQSNTPTALTPVPVFLKSASSGNGKSKLKPKVPERKSSLLSSVSISSSSTSLSSNTSTEGSVSVKKLDPTLSSPPDSGASPPPPPLPAPPPHCLELSPPSSPPPPPAEAVDLSPLPASPTFPPPPPEADVNSSFAHSVQWLPQEASIGSYSSPVPPPPIFPLVVPPPAPPLDPKLTKAAVICPQYSFKKHDQEDSCYNAVKQPFSKQDASRPVMPLVTTKALQMVQLRSIKKATEGDPSPESSSETIPQEKGIVSSSSQSSLRPSFSLRLSNSLGEEDMKIHGTSYKNSPQTLAQSSPLTLSDNIPMLESDQKSAITMGLNKSLEPDSPGSAPEASPKSPTQVILPNKKPPPISKKPKLFLVVPPPQLDLTVEKIAEVSDTVRSTSSPTKRDAVLTHCEEARNCLTDGLSSSEMDSGSLVPEGGAARVTFSEAVGVGAFVVQPAASPVQEEPKQEEQSVFDEGSSSGSSQDSGSNTEGHLFMFLFCLSCLFFKLRSKRKVLGRKDSEDDRTRNHSPSPPVTPTGASPTLSTLKQAGSIQRSVRKSSTSNDNFKALLLKKGSRCDTSSRMSAAEMLKHTDPRFHRAKVDASPDLSDSPASCSPSKSKRAQEEWAKSEGLMPRSMSLSSTRYGRSRTPPSAASSKYNVRNRIQSSPMTVISEGDGEAVEQSESRVQRTLDEQQERQLDVFNSDEIDMNDFSYSEEPDCKETLDPTHLDLMTQPGTSRKYLSPSAEES</sequence>
<dbReference type="Pfam" id="PF15273">
    <property type="entry name" value="NHS"/>
    <property type="match status" value="1"/>
</dbReference>
<feature type="compositionally biased region" description="Low complexity" evidence="1">
    <location>
        <begin position="727"/>
        <end position="753"/>
    </location>
</feature>
<protein>
    <recommendedName>
        <fullName evidence="4">NHSL1 protein</fullName>
    </recommendedName>
</protein>
<feature type="compositionally biased region" description="Polar residues" evidence="1">
    <location>
        <begin position="1212"/>
        <end position="1235"/>
    </location>
</feature>
<feature type="compositionally biased region" description="Basic and acidic residues" evidence="1">
    <location>
        <begin position="1264"/>
        <end position="1278"/>
    </location>
</feature>
<reference evidence="2" key="2">
    <citation type="submission" date="2025-09" db="UniProtKB">
        <authorList>
            <consortium name="Ensembl"/>
        </authorList>
    </citation>
    <scope>IDENTIFICATION</scope>
</reference>
<accession>A0A8C9LFF0</accession>
<feature type="region of interest" description="Disordered" evidence="1">
    <location>
        <begin position="1264"/>
        <end position="1424"/>
    </location>
</feature>
<dbReference type="Ensembl" id="ENSPSTT00000025744.1">
    <property type="protein sequence ID" value="ENSPSTP00000024466.1"/>
    <property type="gene ID" value="ENSPSTG00000018052.1"/>
</dbReference>
<feature type="compositionally biased region" description="Basic and acidic residues" evidence="1">
    <location>
        <begin position="1358"/>
        <end position="1374"/>
    </location>
</feature>
<feature type="region of interest" description="Disordered" evidence="1">
    <location>
        <begin position="655"/>
        <end position="825"/>
    </location>
</feature>
<dbReference type="GO" id="GO:0030154">
    <property type="term" value="P:cell differentiation"/>
    <property type="evidence" value="ECO:0007669"/>
    <property type="project" value="TreeGrafter"/>
</dbReference>
<reference evidence="2" key="1">
    <citation type="submission" date="2025-08" db="UniProtKB">
        <authorList>
            <consortium name="Ensembl"/>
        </authorList>
    </citation>
    <scope>IDENTIFICATION</scope>
</reference>
<dbReference type="PANTHER" id="PTHR23039:SF3">
    <property type="entry name" value="NHS-LIKE PROTEIN 1"/>
    <property type="match status" value="1"/>
</dbReference>
<feature type="compositionally biased region" description="Basic and acidic residues" evidence="1">
    <location>
        <begin position="1393"/>
        <end position="1403"/>
    </location>
</feature>
<feature type="compositionally biased region" description="Low complexity" evidence="1">
    <location>
        <begin position="300"/>
        <end position="318"/>
    </location>
</feature>
<feature type="region of interest" description="Disordered" evidence="1">
    <location>
        <begin position="269"/>
        <end position="318"/>
    </location>
</feature>
<dbReference type="InterPro" id="IPR024845">
    <property type="entry name" value="NHS-like"/>
</dbReference>
<feature type="region of interest" description="Disordered" evidence="1">
    <location>
        <begin position="498"/>
        <end position="531"/>
    </location>
</feature>
<feature type="compositionally biased region" description="Low complexity" evidence="1">
    <location>
        <begin position="1152"/>
        <end position="1162"/>
    </location>
</feature>
<feature type="compositionally biased region" description="Low complexity" evidence="1">
    <location>
        <begin position="944"/>
        <end position="963"/>
    </location>
</feature>
<feature type="region of interest" description="Disordered" evidence="1">
    <location>
        <begin position="1134"/>
        <end position="1162"/>
    </location>
</feature>